<dbReference type="EMBL" id="CP148753">
    <property type="protein sequence ID" value="WXR76567.1"/>
    <property type="molecule type" value="Genomic_DNA"/>
</dbReference>
<evidence type="ECO:0000313" key="2">
    <source>
        <dbReference type="EMBL" id="WXR76567.1"/>
    </source>
</evidence>
<feature type="domain" description="HTH cro/C1-type" evidence="1">
    <location>
        <begin position="11"/>
        <end position="59"/>
    </location>
</feature>
<dbReference type="InterPro" id="IPR010982">
    <property type="entry name" value="Lambda_DNA-bd_dom_sf"/>
</dbReference>
<accession>A0ABZ2SB55</accession>
<reference evidence="2 3" key="1">
    <citation type="submission" date="2024-03" db="EMBL/GenBank/DDBJ databases">
        <title>Reference genomes for the five species model microbial community.</title>
        <authorList>
            <person name="Padfield D."/>
        </authorList>
    </citation>
    <scope>NUCLEOTIDE SEQUENCE [LARGE SCALE GENOMIC DNA]</scope>
    <source>
        <strain evidence="2 3">AB1</strain>
    </source>
</reference>
<keyword evidence="3" id="KW-1185">Reference proteome</keyword>
<dbReference type="Gene3D" id="1.10.260.40">
    <property type="entry name" value="lambda repressor-like DNA-binding domains"/>
    <property type="match status" value="1"/>
</dbReference>
<proteinExistence type="predicted"/>
<dbReference type="Proteomes" id="UP001456224">
    <property type="component" value="Chromosome"/>
</dbReference>
<dbReference type="RefSeq" id="WP_338881531.1">
    <property type="nucleotide sequence ID" value="NZ_CP148753.1"/>
</dbReference>
<dbReference type="Pfam" id="PF13443">
    <property type="entry name" value="HTH_26"/>
    <property type="match status" value="1"/>
</dbReference>
<gene>
    <name evidence="2" type="ORF">WHX56_14050</name>
</gene>
<dbReference type="SUPFAM" id="SSF47413">
    <property type="entry name" value="lambda repressor-like DNA-binding domains"/>
    <property type="match status" value="1"/>
</dbReference>
<dbReference type="InterPro" id="IPR001387">
    <property type="entry name" value="Cro/C1-type_HTH"/>
</dbReference>
<name>A0ABZ2SB55_9BURK</name>
<organism evidence="2 3">
    <name type="scientific">Achromobacter veterisilvae</name>
    <dbReference type="NCBI Taxonomy" id="2069367"/>
    <lineage>
        <taxon>Bacteria</taxon>
        <taxon>Pseudomonadati</taxon>
        <taxon>Pseudomonadota</taxon>
        <taxon>Betaproteobacteria</taxon>
        <taxon>Burkholderiales</taxon>
        <taxon>Alcaligenaceae</taxon>
        <taxon>Achromobacter</taxon>
    </lineage>
</organism>
<sequence length="79" mass="8881">MEHTEILPPVLSRLRELKHSDLAEVARLSGVPESTLRKLRYGEVKNPRVQTVQALRDYFAGIDMAPSTELVVTDHQEAA</sequence>
<evidence type="ECO:0000259" key="1">
    <source>
        <dbReference type="Pfam" id="PF13443"/>
    </source>
</evidence>
<dbReference type="CDD" id="cd00093">
    <property type="entry name" value="HTH_XRE"/>
    <property type="match status" value="1"/>
</dbReference>
<protein>
    <submittedName>
        <fullName evidence="2">Helix-turn-helix transcriptional regulator</fullName>
    </submittedName>
</protein>
<evidence type="ECO:0000313" key="3">
    <source>
        <dbReference type="Proteomes" id="UP001456224"/>
    </source>
</evidence>